<reference evidence="4 5" key="2">
    <citation type="submission" date="2024-02" db="EMBL/GenBank/DDBJ databases">
        <title>The Genome Sequence of Enterococcus diestrammenae JM9A.</title>
        <authorList>
            <person name="Earl A."/>
            <person name="Manson A."/>
            <person name="Gilmore M."/>
            <person name="Sanders J."/>
            <person name="Shea T."/>
            <person name="Howe W."/>
            <person name="Livny J."/>
            <person name="Cuomo C."/>
            <person name="Neafsey D."/>
            <person name="Birren B."/>
        </authorList>
    </citation>
    <scope>NUCLEOTIDE SEQUENCE [LARGE SCALE GENOMIC DNA]</scope>
    <source>
        <strain evidence="4 5">JM9A</strain>
    </source>
</reference>
<organism evidence="4 5">
    <name type="scientific">Enterococcus diestrammenae</name>
    <dbReference type="NCBI Taxonomy" id="1155073"/>
    <lineage>
        <taxon>Bacteria</taxon>
        <taxon>Bacillati</taxon>
        <taxon>Bacillota</taxon>
        <taxon>Bacilli</taxon>
        <taxon>Lactobacillales</taxon>
        <taxon>Enterococcaceae</taxon>
        <taxon>Enterococcus</taxon>
    </lineage>
</organism>
<evidence type="ECO:0000313" key="5">
    <source>
        <dbReference type="Proteomes" id="UP001429357"/>
    </source>
</evidence>
<dbReference type="Proteomes" id="UP001429357">
    <property type="component" value="Unassembled WGS sequence"/>
</dbReference>
<dbReference type="EMBL" id="MAEI02000001">
    <property type="protein sequence ID" value="MEO1781817.1"/>
    <property type="molecule type" value="Genomic_DNA"/>
</dbReference>
<keyword evidence="2" id="KW-0378">Hydrolase</keyword>
<evidence type="ECO:0000256" key="2">
    <source>
        <dbReference type="ARBA" id="ARBA00022801"/>
    </source>
</evidence>
<name>A0ABV0F447_9ENTE</name>
<reference evidence="5" key="1">
    <citation type="submission" date="2016-06" db="EMBL/GenBank/DDBJ databases">
        <title>Four novel species of enterococci isolated from chicken manure.</title>
        <authorList>
            <person name="Van Tyne D."/>
        </authorList>
    </citation>
    <scope>NUCLEOTIDE SEQUENCE [LARGE SCALE GENOMIC DNA]</scope>
    <source>
        <strain evidence="5">JM9A</strain>
    </source>
</reference>
<proteinExistence type="inferred from homology"/>
<dbReference type="PRINTS" id="PR01002">
    <property type="entry name" value="FLGFLGJ"/>
</dbReference>
<evidence type="ECO:0000256" key="1">
    <source>
        <dbReference type="ARBA" id="ARBA00010266"/>
    </source>
</evidence>
<dbReference type="SMART" id="SM00047">
    <property type="entry name" value="LYZ2"/>
    <property type="match status" value="1"/>
</dbReference>
<dbReference type="RefSeq" id="WP_161868530.1">
    <property type="nucleotide sequence ID" value="NZ_MAEI02000001.1"/>
</dbReference>
<dbReference type="Gene3D" id="4.10.80.30">
    <property type="entry name" value="DNA polymerase, domain 6"/>
    <property type="match status" value="1"/>
</dbReference>
<dbReference type="InterPro" id="IPR051056">
    <property type="entry name" value="Glycosyl_Hydrolase_73"/>
</dbReference>
<dbReference type="Pfam" id="PF01832">
    <property type="entry name" value="Glucosaminidase"/>
    <property type="match status" value="1"/>
</dbReference>
<sequence>MAVKRYRSKKKKLNLPLVLFGLLLIGVAFVFSLATLVDSHDFGGEQEAANQKLSREEFIQTLAPHAQELQAGYGVLPSIILGQACLESNFGQATLASQYHNLFGVKAFGNQPKVNLETQEYLDGQWVTIQGDFRVYNSWEEAMDDHTRLFVNGVDWDPHKYEPVLQAKDYQQAAKALQKAGYATDPTYADKIISMIKEYQLDRFDE</sequence>
<feature type="domain" description="Mannosyl-glycoprotein endo-beta-N-acetylglucosamidase-like" evidence="3">
    <location>
        <begin position="46"/>
        <end position="205"/>
    </location>
</feature>
<evidence type="ECO:0000259" key="3">
    <source>
        <dbReference type="SMART" id="SM00047"/>
    </source>
</evidence>
<accession>A0ABV0F447</accession>
<keyword evidence="5" id="KW-1185">Reference proteome</keyword>
<dbReference type="Gene3D" id="1.10.530.10">
    <property type="match status" value="1"/>
</dbReference>
<comment type="caution">
    <text evidence="4">The sequence shown here is derived from an EMBL/GenBank/DDBJ whole genome shotgun (WGS) entry which is preliminary data.</text>
</comment>
<dbReference type="InterPro" id="IPR002901">
    <property type="entry name" value="MGlyc_endo_b_GlcNAc-like_dom"/>
</dbReference>
<protein>
    <recommendedName>
        <fullName evidence="3">Mannosyl-glycoprotein endo-beta-N-acetylglucosamidase-like domain-containing protein</fullName>
    </recommendedName>
</protein>
<comment type="similarity">
    <text evidence="1">Belongs to the glycosyl hydrolase 73 family.</text>
</comment>
<gene>
    <name evidence="4" type="ORF">BAU18_001406</name>
</gene>
<dbReference type="PANTHER" id="PTHR33308">
    <property type="entry name" value="PEPTIDOGLYCAN HYDROLASE FLGJ"/>
    <property type="match status" value="1"/>
</dbReference>
<evidence type="ECO:0000313" key="4">
    <source>
        <dbReference type="EMBL" id="MEO1781817.1"/>
    </source>
</evidence>
<dbReference type="PANTHER" id="PTHR33308:SF10">
    <property type="entry name" value="EXO-GLUCOSAMINIDASE LYTG"/>
    <property type="match status" value="1"/>
</dbReference>